<organism evidence="2 3">
    <name type="scientific">Aminipila butyrica</name>
    <dbReference type="NCBI Taxonomy" id="433296"/>
    <lineage>
        <taxon>Bacteria</taxon>
        <taxon>Bacillati</taxon>
        <taxon>Bacillota</taxon>
        <taxon>Clostridia</taxon>
        <taxon>Peptostreptococcales</taxon>
        <taxon>Anaerovoracaceae</taxon>
        <taxon>Aminipila</taxon>
    </lineage>
</organism>
<keyword evidence="3" id="KW-1185">Reference proteome</keyword>
<feature type="compositionally biased region" description="Acidic residues" evidence="1">
    <location>
        <begin position="336"/>
        <end position="345"/>
    </location>
</feature>
<dbReference type="RefSeq" id="WP_163067170.1">
    <property type="nucleotide sequence ID" value="NZ_CP048649.1"/>
</dbReference>
<feature type="region of interest" description="Disordered" evidence="1">
    <location>
        <begin position="331"/>
        <end position="356"/>
    </location>
</feature>
<dbReference type="KEGG" id="abut:Ami103574_11625"/>
<dbReference type="AlphaFoldDB" id="A0A858BYF7"/>
<dbReference type="Proteomes" id="UP000466848">
    <property type="component" value="Chromosome"/>
</dbReference>
<dbReference type="SUPFAM" id="SSF54001">
    <property type="entry name" value="Cysteine proteinases"/>
    <property type="match status" value="1"/>
</dbReference>
<gene>
    <name evidence="2" type="ORF">Ami103574_11625</name>
</gene>
<accession>A0A858BYF7</accession>
<sequence>MNCQRKAGNKYFRRAAVGVMAAFSILWLAMGQADRNPVYRPDYERIPLEVLFEDIRAAGAFGKEAPERTAADGVDEEGRATSMSEVEGGPQLTESEYKEIFRQTGLGKPAVDYLMAQENYEEEIAGFQEIFFDGYPYTCAKIGLFTYNERLRDAKGKSIKGRWLVDMEPGDVLVSLSTHTMGYRHGHCAMVVSKADRGKEAKTIEATYLGTPTAYRTTGKWRSYPTLIHLRISEEAAASRGYTQAELGQAMADYATANCLGVDYGILPELSGGEGEPLQRTHCSHLIWYIMKQFGYDVDSNGGLVVTPEDVARSNLFEIVQIYGIEPDWQTGLDTKEDEENDEDTSGSFRRYTGRR</sequence>
<reference evidence="2 3" key="1">
    <citation type="submission" date="2020-02" db="EMBL/GenBank/DDBJ databases">
        <authorList>
            <person name="Kim Y.B."/>
            <person name="Roh S.W."/>
        </authorList>
    </citation>
    <scope>NUCLEOTIDE SEQUENCE [LARGE SCALE GENOMIC DNA]</scope>
    <source>
        <strain evidence="2 3">DSM 103574</strain>
    </source>
</reference>
<evidence type="ECO:0000313" key="2">
    <source>
        <dbReference type="EMBL" id="QIB69930.1"/>
    </source>
</evidence>
<dbReference type="EMBL" id="CP048649">
    <property type="protein sequence ID" value="QIB69930.1"/>
    <property type="molecule type" value="Genomic_DNA"/>
</dbReference>
<dbReference type="InterPro" id="IPR038765">
    <property type="entry name" value="Papain-like_cys_pep_sf"/>
</dbReference>
<evidence type="ECO:0000313" key="3">
    <source>
        <dbReference type="Proteomes" id="UP000466848"/>
    </source>
</evidence>
<protein>
    <submittedName>
        <fullName evidence="2">Uncharacterized protein</fullName>
    </submittedName>
</protein>
<proteinExistence type="predicted"/>
<name>A0A858BYF7_9FIRM</name>
<dbReference type="Gene3D" id="3.90.1720.10">
    <property type="entry name" value="endopeptidase domain like (from Nostoc punctiforme)"/>
    <property type="match status" value="1"/>
</dbReference>
<evidence type="ECO:0000256" key="1">
    <source>
        <dbReference type="SAM" id="MobiDB-lite"/>
    </source>
</evidence>
<feature type="region of interest" description="Disordered" evidence="1">
    <location>
        <begin position="66"/>
        <end position="89"/>
    </location>
</feature>